<organism evidence="1 2">
    <name type="scientific">Triplophysa tibetana</name>
    <dbReference type="NCBI Taxonomy" id="1572043"/>
    <lineage>
        <taxon>Eukaryota</taxon>
        <taxon>Metazoa</taxon>
        <taxon>Chordata</taxon>
        <taxon>Craniata</taxon>
        <taxon>Vertebrata</taxon>
        <taxon>Euteleostomi</taxon>
        <taxon>Actinopterygii</taxon>
        <taxon>Neopterygii</taxon>
        <taxon>Teleostei</taxon>
        <taxon>Ostariophysi</taxon>
        <taxon>Cypriniformes</taxon>
        <taxon>Nemacheilidae</taxon>
        <taxon>Triplophysa</taxon>
    </lineage>
</organism>
<dbReference type="PANTHER" id="PTHR10559:SF18">
    <property type="entry name" value="TRANSCOBALAMIN II"/>
    <property type="match status" value="1"/>
</dbReference>
<comment type="caution">
    <text evidence="1">The sequence shown here is derived from an EMBL/GenBank/DDBJ whole genome shotgun (WGS) entry which is preliminary data.</text>
</comment>
<dbReference type="AlphaFoldDB" id="A0A5A9MWT9"/>
<dbReference type="PANTHER" id="PTHR10559">
    <property type="entry name" value="TRANSCOBALAMIN-1/GASTRIC INTRINSIC FACTOR"/>
    <property type="match status" value="1"/>
</dbReference>
<evidence type="ECO:0000313" key="2">
    <source>
        <dbReference type="Proteomes" id="UP000324632"/>
    </source>
</evidence>
<dbReference type="GO" id="GO:0031419">
    <property type="term" value="F:cobalamin binding"/>
    <property type="evidence" value="ECO:0007669"/>
    <property type="project" value="TreeGrafter"/>
</dbReference>
<protein>
    <submittedName>
        <fullName evidence="1">Uncharacterized protein</fullName>
    </submittedName>
</protein>
<reference evidence="1 2" key="1">
    <citation type="journal article" date="2019" name="Mol. Ecol. Resour.">
        <title>Chromosome-level genome assembly of Triplophysa tibetana, a fish adapted to the harsh high-altitude environment of the Tibetan Plateau.</title>
        <authorList>
            <person name="Yang X."/>
            <person name="Liu H."/>
            <person name="Ma Z."/>
            <person name="Zou Y."/>
            <person name="Zou M."/>
            <person name="Mao Y."/>
            <person name="Li X."/>
            <person name="Wang H."/>
            <person name="Chen T."/>
            <person name="Wang W."/>
            <person name="Yang R."/>
        </authorList>
    </citation>
    <scope>NUCLEOTIDE SEQUENCE [LARGE SCALE GENOMIC DNA]</scope>
    <source>
        <strain evidence="1">TTIB1903HZAU</strain>
        <tissue evidence="1">Muscle</tissue>
    </source>
</reference>
<evidence type="ECO:0000313" key="1">
    <source>
        <dbReference type="EMBL" id="KAA0701331.1"/>
    </source>
</evidence>
<dbReference type="Gene3D" id="2.170.130.30">
    <property type="match status" value="1"/>
</dbReference>
<dbReference type="InterPro" id="IPR051588">
    <property type="entry name" value="Cobalamin_Transport"/>
</dbReference>
<dbReference type="Proteomes" id="UP000324632">
    <property type="component" value="Unassembled WGS sequence"/>
</dbReference>
<name>A0A5A9MWT9_9TELE</name>
<accession>A0A5A9MWT9</accession>
<sequence length="204" mass="23419">MQEPICKHYITLTVINTLTHPSSILTYSTFVIKGGALFGALNNLQDSKKGFSFTYTIHKIYGLYLESVNNVKGSKEDHTFWELLTETPSGEEPLKTGFVLCWTFVTESIQYRIESGKQCKRQRKQVCIALHHVVVITEYDTVMSCARVKSKTHVHLFSRQQRTCSNIRIDEVCNLAFTFKSRQYDILNINPPNQTLKNVLFAFV</sequence>
<keyword evidence="2" id="KW-1185">Reference proteome</keyword>
<proteinExistence type="predicted"/>
<gene>
    <name evidence="1" type="ORF">E1301_Tti016306</name>
</gene>
<dbReference type="GO" id="GO:0005615">
    <property type="term" value="C:extracellular space"/>
    <property type="evidence" value="ECO:0007669"/>
    <property type="project" value="TreeGrafter"/>
</dbReference>
<dbReference type="GO" id="GO:0015889">
    <property type="term" value="P:cobalamin transport"/>
    <property type="evidence" value="ECO:0007669"/>
    <property type="project" value="TreeGrafter"/>
</dbReference>
<dbReference type="EMBL" id="SOYY01000272">
    <property type="protein sequence ID" value="KAA0701331.1"/>
    <property type="molecule type" value="Genomic_DNA"/>
</dbReference>